<comment type="caution">
    <text evidence="4">The sequence shown here is derived from an EMBL/GenBank/DDBJ whole genome shotgun (WGS) entry which is preliminary data.</text>
</comment>
<dbReference type="InterPro" id="IPR058330">
    <property type="entry name" value="DUF8017"/>
</dbReference>
<dbReference type="AlphaFoldDB" id="A0A7Z1AUI9"/>
<feature type="signal peptide" evidence="2">
    <location>
        <begin position="1"/>
        <end position="24"/>
    </location>
</feature>
<evidence type="ECO:0000259" key="3">
    <source>
        <dbReference type="Pfam" id="PF26056"/>
    </source>
</evidence>
<feature type="region of interest" description="Disordered" evidence="1">
    <location>
        <begin position="34"/>
        <end position="55"/>
    </location>
</feature>
<feature type="domain" description="DUF8017" evidence="3">
    <location>
        <begin position="52"/>
        <end position="213"/>
    </location>
</feature>
<dbReference type="RefSeq" id="WP_075138318.1">
    <property type="nucleotide sequence ID" value="NZ_MSIF01000041.1"/>
</dbReference>
<organism evidence="4 5">
    <name type="scientific">Actinophytocola xinjiangensis</name>
    <dbReference type="NCBI Taxonomy" id="485602"/>
    <lineage>
        <taxon>Bacteria</taxon>
        <taxon>Bacillati</taxon>
        <taxon>Actinomycetota</taxon>
        <taxon>Actinomycetes</taxon>
        <taxon>Pseudonocardiales</taxon>
        <taxon>Pseudonocardiaceae</taxon>
    </lineage>
</organism>
<keyword evidence="5" id="KW-1185">Reference proteome</keyword>
<evidence type="ECO:0000313" key="5">
    <source>
        <dbReference type="Proteomes" id="UP000185696"/>
    </source>
</evidence>
<evidence type="ECO:0000256" key="1">
    <source>
        <dbReference type="SAM" id="MobiDB-lite"/>
    </source>
</evidence>
<feature type="chain" id="PRO_5039720731" description="DUF8017 domain-containing protein" evidence="2">
    <location>
        <begin position="25"/>
        <end position="215"/>
    </location>
</feature>
<protein>
    <recommendedName>
        <fullName evidence="3">DUF8017 domain-containing protein</fullName>
    </recommendedName>
</protein>
<dbReference type="EMBL" id="MSIF01000041">
    <property type="protein sequence ID" value="OLF04591.1"/>
    <property type="molecule type" value="Genomic_DNA"/>
</dbReference>
<evidence type="ECO:0000313" key="4">
    <source>
        <dbReference type="EMBL" id="OLF04591.1"/>
    </source>
</evidence>
<proteinExistence type="predicted"/>
<dbReference type="Pfam" id="PF26056">
    <property type="entry name" value="DUF8017"/>
    <property type="match status" value="1"/>
</dbReference>
<dbReference type="Proteomes" id="UP000185696">
    <property type="component" value="Unassembled WGS sequence"/>
</dbReference>
<accession>A0A7Z1AUI9</accession>
<dbReference type="OrthoDB" id="3629423at2"/>
<sequence>MTRGFAALAGALAVLTLAAALVFAGGDAVPGEPVAAPRAPASSPSSSVSAPPSTTRPWHVVTVREVWNGRDVTFEVPPDWEVHGGEPVYRPGYCPGQSDSFLGLVSLSDARADDPSTAVEQRLEELLRGPFAGRGASVDLGEVSGDRTSRLIREARITTARTGPCDAEVTAFHLLAVLHKDGKGCLLFEVRADQDVPDAAPESDLRRIVSSVRFT</sequence>
<reference evidence="4 5" key="1">
    <citation type="submission" date="2016-12" db="EMBL/GenBank/DDBJ databases">
        <title>The draft genome sequence of Actinophytocola xinjiangensis.</title>
        <authorList>
            <person name="Wang W."/>
            <person name="Yuan L."/>
        </authorList>
    </citation>
    <scope>NUCLEOTIDE SEQUENCE [LARGE SCALE GENOMIC DNA]</scope>
    <source>
        <strain evidence="4 5">CGMCC 4.4663</strain>
    </source>
</reference>
<evidence type="ECO:0000256" key="2">
    <source>
        <dbReference type="SAM" id="SignalP"/>
    </source>
</evidence>
<keyword evidence="2" id="KW-0732">Signal</keyword>
<gene>
    <name evidence="4" type="ORF">BLA60_40005</name>
</gene>
<name>A0A7Z1AUI9_9PSEU</name>